<dbReference type="AlphaFoldDB" id="A0A7D6BG66"/>
<dbReference type="InterPro" id="IPR051796">
    <property type="entry name" value="ISF_SsuE-like"/>
</dbReference>
<sequence>MKILGICGSRRKGGNCEMLLKAALAKAREKGAETEFIGLHEEDVEFCDGCCKCDTTGVCGIDDYMKEIITKILAADAIIFATPTYFGDVSGTMKNFLDRLNPAGIGRKMKGKKVCIIAVGAADPALVERSIETIKLFCKCQLMEVVATMKAKAYATGEVGEDKIREAERLGGLL</sequence>
<dbReference type="PANTHER" id="PTHR43278">
    <property type="entry name" value="NAD(P)H-DEPENDENT FMN-CONTAINING OXIDOREDUCTASE YWQN-RELATED"/>
    <property type="match status" value="1"/>
</dbReference>
<protein>
    <recommendedName>
        <fullName evidence="4">NADPH-dependent FMN reductase-like domain-containing protein</fullName>
    </recommendedName>
</protein>
<dbReference type="Gene3D" id="3.40.50.360">
    <property type="match status" value="1"/>
</dbReference>
<dbReference type="Proteomes" id="UP000510821">
    <property type="component" value="Chromosome"/>
</dbReference>
<dbReference type="InterPro" id="IPR005025">
    <property type="entry name" value="FMN_Rdtase-like_dom"/>
</dbReference>
<name>A0A7D6BG66_FERL1</name>
<feature type="domain" description="NADPH-dependent FMN reductase-like" evidence="4">
    <location>
        <begin position="1"/>
        <end position="134"/>
    </location>
</feature>
<keyword evidence="1" id="KW-0285">Flavoprotein</keyword>
<gene>
    <name evidence="5" type="ORF">Sv326_1065</name>
</gene>
<dbReference type="InterPro" id="IPR029039">
    <property type="entry name" value="Flavoprotein-like_sf"/>
</dbReference>
<proteinExistence type="inferred from homology"/>
<organism evidence="5 6">
    <name type="scientific">Fermentimicrarchaeum limneticum</name>
    <dbReference type="NCBI Taxonomy" id="2795018"/>
    <lineage>
        <taxon>Archaea</taxon>
        <taxon>Candidatus Micrarchaeota</taxon>
        <taxon>Candidatus Fermentimicrarchaeales</taxon>
        <taxon>Candidatus Fermentimicrarchaeaceae</taxon>
        <taxon>Candidatus Fermentimicrarchaeum</taxon>
    </lineage>
</organism>
<keyword evidence="2" id="KW-0288">FMN</keyword>
<comment type="similarity">
    <text evidence="3">Belongs to the SsuE family. Isf subfamily.</text>
</comment>
<accession>A0A7D6BG66</accession>
<evidence type="ECO:0000256" key="1">
    <source>
        <dbReference type="ARBA" id="ARBA00022630"/>
    </source>
</evidence>
<dbReference type="KEGG" id="flt:Sv326_1065"/>
<evidence type="ECO:0000313" key="6">
    <source>
        <dbReference type="Proteomes" id="UP000510821"/>
    </source>
</evidence>
<dbReference type="PANTHER" id="PTHR43278:SF2">
    <property type="entry name" value="IRON-SULFUR FLAVOPROTEIN"/>
    <property type="match status" value="1"/>
</dbReference>
<dbReference type="EMBL" id="CP058998">
    <property type="protein sequence ID" value="QLJ53240.1"/>
    <property type="molecule type" value="Genomic_DNA"/>
</dbReference>
<dbReference type="Pfam" id="PF03358">
    <property type="entry name" value="FMN_red"/>
    <property type="match status" value="1"/>
</dbReference>
<reference evidence="6" key="1">
    <citation type="submission" date="2020-07" db="EMBL/GenBank/DDBJ databases">
        <title>Metabolic diversity and evolutionary history of the archaeal phylum ###Micrarchaeota### uncovered from a freshwater lake metagenome.</title>
        <authorList>
            <person name="Kadnikov V.V."/>
            <person name="Savvichev A.S."/>
            <person name="Mardanov A.V."/>
            <person name="Beletsky A.V."/>
            <person name="Chupakov A.V."/>
            <person name="Kokryatskaya N.M."/>
            <person name="Pimenov N.V."/>
            <person name="Ravin N.V."/>
        </authorList>
    </citation>
    <scope>NUCLEOTIDE SEQUENCE [LARGE SCALE GENOMIC DNA]</scope>
</reference>
<dbReference type="SUPFAM" id="SSF52218">
    <property type="entry name" value="Flavoproteins"/>
    <property type="match status" value="1"/>
</dbReference>
<dbReference type="GO" id="GO:0016491">
    <property type="term" value="F:oxidoreductase activity"/>
    <property type="evidence" value="ECO:0007669"/>
    <property type="project" value="InterPro"/>
</dbReference>
<evidence type="ECO:0000256" key="2">
    <source>
        <dbReference type="ARBA" id="ARBA00022643"/>
    </source>
</evidence>
<evidence type="ECO:0000256" key="3">
    <source>
        <dbReference type="ARBA" id="ARBA00038292"/>
    </source>
</evidence>
<evidence type="ECO:0000259" key="4">
    <source>
        <dbReference type="Pfam" id="PF03358"/>
    </source>
</evidence>
<evidence type="ECO:0000313" key="5">
    <source>
        <dbReference type="EMBL" id="QLJ53240.1"/>
    </source>
</evidence>